<keyword evidence="1" id="KW-0472">Membrane</keyword>
<comment type="caution">
    <text evidence="2">The sequence shown here is derived from an EMBL/GenBank/DDBJ whole genome shotgun (WGS) entry which is preliminary data.</text>
</comment>
<organism evidence="2 3">
    <name type="scientific">Pythium insidiosum</name>
    <name type="common">Pythiosis disease agent</name>
    <dbReference type="NCBI Taxonomy" id="114742"/>
    <lineage>
        <taxon>Eukaryota</taxon>
        <taxon>Sar</taxon>
        <taxon>Stramenopiles</taxon>
        <taxon>Oomycota</taxon>
        <taxon>Peronosporomycetes</taxon>
        <taxon>Pythiales</taxon>
        <taxon>Pythiaceae</taxon>
        <taxon>Pythium</taxon>
    </lineage>
</organism>
<reference evidence="2" key="1">
    <citation type="submission" date="2021-12" db="EMBL/GenBank/DDBJ databases">
        <title>Prjna785345.</title>
        <authorList>
            <person name="Rujirawat T."/>
            <person name="Krajaejun T."/>
        </authorList>
    </citation>
    <scope>NUCLEOTIDE SEQUENCE</scope>
    <source>
        <strain evidence="2">Pi057C3</strain>
    </source>
</reference>
<evidence type="ECO:0000313" key="2">
    <source>
        <dbReference type="EMBL" id="KAJ0390657.1"/>
    </source>
</evidence>
<dbReference type="AlphaFoldDB" id="A0AAD5LRL5"/>
<keyword evidence="1" id="KW-1133">Transmembrane helix</keyword>
<dbReference type="Proteomes" id="UP001209570">
    <property type="component" value="Unassembled WGS sequence"/>
</dbReference>
<gene>
    <name evidence="2" type="ORF">P43SY_010224</name>
</gene>
<name>A0AAD5LRL5_PYTIN</name>
<evidence type="ECO:0000313" key="3">
    <source>
        <dbReference type="Proteomes" id="UP001209570"/>
    </source>
</evidence>
<keyword evidence="1" id="KW-0812">Transmembrane</keyword>
<sequence length="103" mass="11617">MEEEDERLVNDEAPLPHATRALLDDFQVLVRRYMDDFREVAVGRAYCRTPIFHPYMLYFAYLIAPDGDHLFTLSGVAFAIVGGVHLACLVEMLVLCLGGSRRG</sequence>
<dbReference type="EMBL" id="JAKCXM010001792">
    <property type="protein sequence ID" value="KAJ0390657.1"/>
    <property type="molecule type" value="Genomic_DNA"/>
</dbReference>
<keyword evidence="3" id="KW-1185">Reference proteome</keyword>
<feature type="transmembrane region" description="Helical" evidence="1">
    <location>
        <begin position="70"/>
        <end position="97"/>
    </location>
</feature>
<accession>A0AAD5LRL5</accession>
<proteinExistence type="predicted"/>
<protein>
    <submittedName>
        <fullName evidence="2">Uncharacterized protein</fullName>
    </submittedName>
</protein>
<feature type="transmembrane region" description="Helical" evidence="1">
    <location>
        <begin position="45"/>
        <end position="64"/>
    </location>
</feature>
<evidence type="ECO:0000256" key="1">
    <source>
        <dbReference type="SAM" id="Phobius"/>
    </source>
</evidence>